<dbReference type="InterPro" id="IPR007867">
    <property type="entry name" value="GMC_OxRtase_C"/>
</dbReference>
<dbReference type="PANTHER" id="PTHR11552">
    <property type="entry name" value="GLUCOSE-METHANOL-CHOLINE GMC OXIDOREDUCTASE"/>
    <property type="match status" value="1"/>
</dbReference>
<dbReference type="SUPFAM" id="SSF51905">
    <property type="entry name" value="FAD/NAD(P)-binding domain"/>
    <property type="match status" value="1"/>
</dbReference>
<dbReference type="SUPFAM" id="SSF54373">
    <property type="entry name" value="FAD-linked reductases, C-terminal domain"/>
    <property type="match status" value="1"/>
</dbReference>
<dbReference type="GO" id="GO:0016614">
    <property type="term" value="F:oxidoreductase activity, acting on CH-OH group of donors"/>
    <property type="evidence" value="ECO:0007669"/>
    <property type="project" value="InterPro"/>
</dbReference>
<evidence type="ECO:0000256" key="2">
    <source>
        <dbReference type="SAM" id="SignalP"/>
    </source>
</evidence>
<feature type="signal peptide" evidence="2">
    <location>
        <begin position="1"/>
        <end position="27"/>
    </location>
</feature>
<proteinExistence type="inferred from homology"/>
<comment type="caution">
    <text evidence="4">The sequence shown here is derived from an EMBL/GenBank/DDBJ whole genome shotgun (WGS) entry which is preliminary data.</text>
</comment>
<feature type="chain" id="PRO_5021009173" description="Glucose-methanol-choline oxidoreductase N-terminal domain-containing protein" evidence="2">
    <location>
        <begin position="28"/>
        <end position="667"/>
    </location>
</feature>
<dbReference type="EMBL" id="PEJP01000002">
    <property type="protein sequence ID" value="RYO73170.1"/>
    <property type="molecule type" value="Genomic_DNA"/>
</dbReference>
<dbReference type="InterPro" id="IPR036188">
    <property type="entry name" value="FAD/NAD-bd_sf"/>
</dbReference>
<keyword evidence="5" id="KW-1185">Reference proteome</keyword>
<dbReference type="PANTHER" id="PTHR11552:SF80">
    <property type="entry name" value="GMC OXIDOREDUCTASE"/>
    <property type="match status" value="1"/>
</dbReference>
<protein>
    <recommendedName>
        <fullName evidence="3">Glucose-methanol-choline oxidoreductase N-terminal domain-containing protein</fullName>
    </recommendedName>
</protein>
<evidence type="ECO:0000256" key="1">
    <source>
        <dbReference type="ARBA" id="ARBA00010790"/>
    </source>
</evidence>
<sequence length="667" mass="72003">MRFSNRTHGALGLSAALFIATISSVTALSQGSNDTYDYIVVGSGPGGGPLAVNLAKAGFKTLLLEAGDDESAEKRTQALALSEVPIPANLGWSFWVRHYDDDEQTKRYQRLTWRLSNGDLWVGPGSSAPAGAEMLGVQYPRGATLGGSTLVNAGFNILPSERDWSQIEALTGDSSWNPERMREIFVKTEKNLYLPRGTPGHGFDGYLQLNEGNGTVFTTSPQSSEIYRSLVFEVGQNPDELEQLFDTDPNQLRSDRDQTVGLFGGVFHANGTWGRYSVRDHVLDTLRAVDSTGRKSYPLEVRLNSLASKVLFEDSVNGTAPRAIGVEYLEGKSIYQGDLRYNASNDATTKQVYASKEVIVSGGTFNTPQLLLLSGIGPAADLEALDITVVADLPGVGRNMQDHNEIATIGLAAQNISVDGGSGFPRSQCTPRAPNDPCYDLWKQRQGPYAEGSIMGSMFFLKTNQSSTGERDIGMWSGPVGVRGFWPQTPNQSFIDPPNTFGFHTVHMHGSNRAGYVKLRSADPTAQPEINFRHFSDEGADQDIAAIKEAVAFFRRVHAGVAAPVGPNEVIWPTCSGSVSADGSCSDEGNDEQFIRDNNYGHHATSTSSIGSDDDPNAVLDSKFRVRGVEGLRVVDASAFPRAPGAFPVLAVFMLSEKAALDILSTQ</sequence>
<dbReference type="Pfam" id="PF05199">
    <property type="entry name" value="GMC_oxred_C"/>
    <property type="match status" value="1"/>
</dbReference>
<name>A0A4Q4SQG0_9PLEO</name>
<dbReference type="InterPro" id="IPR000172">
    <property type="entry name" value="GMC_OxRdtase_N"/>
</dbReference>
<dbReference type="Gene3D" id="3.50.50.60">
    <property type="entry name" value="FAD/NAD(P)-binding domain"/>
    <property type="match status" value="2"/>
</dbReference>
<dbReference type="InterPro" id="IPR012132">
    <property type="entry name" value="GMC_OxRdtase"/>
</dbReference>
<dbReference type="AlphaFoldDB" id="A0A4Q4SQG0"/>
<dbReference type="GO" id="GO:0050660">
    <property type="term" value="F:flavin adenine dinucleotide binding"/>
    <property type="evidence" value="ECO:0007669"/>
    <property type="project" value="InterPro"/>
</dbReference>
<dbReference type="PIRSF" id="PIRSF000137">
    <property type="entry name" value="Alcohol_oxidase"/>
    <property type="match status" value="1"/>
</dbReference>
<comment type="similarity">
    <text evidence="1">Belongs to the GMC oxidoreductase family.</text>
</comment>
<gene>
    <name evidence="4" type="ORF">AA0113_g675</name>
</gene>
<dbReference type="OrthoDB" id="269227at2759"/>
<dbReference type="Proteomes" id="UP000293823">
    <property type="component" value="Unassembled WGS sequence"/>
</dbReference>
<dbReference type="Pfam" id="PF00732">
    <property type="entry name" value="GMC_oxred_N"/>
    <property type="match status" value="1"/>
</dbReference>
<accession>A0A4Q4SQG0</accession>
<evidence type="ECO:0000313" key="5">
    <source>
        <dbReference type="Proteomes" id="UP000293823"/>
    </source>
</evidence>
<evidence type="ECO:0000259" key="3">
    <source>
        <dbReference type="PROSITE" id="PS00624"/>
    </source>
</evidence>
<dbReference type="PROSITE" id="PS00624">
    <property type="entry name" value="GMC_OXRED_2"/>
    <property type="match status" value="1"/>
</dbReference>
<dbReference type="Gene3D" id="3.30.560.10">
    <property type="entry name" value="Glucose Oxidase, domain 3"/>
    <property type="match status" value="1"/>
</dbReference>
<reference evidence="5" key="1">
    <citation type="journal article" date="2019" name="bioRxiv">
        <title>Genomics, evolutionary history and diagnostics of the Alternaria alternata species group including apple and Asian pear pathotypes.</title>
        <authorList>
            <person name="Armitage A.D."/>
            <person name="Cockerton H.M."/>
            <person name="Sreenivasaprasad S."/>
            <person name="Woodhall J.W."/>
            <person name="Lane C.R."/>
            <person name="Harrison R.J."/>
            <person name="Clarkson J.P."/>
        </authorList>
    </citation>
    <scope>NUCLEOTIDE SEQUENCE [LARGE SCALE GENOMIC DNA]</scope>
    <source>
        <strain evidence="5">RGR 97.0016</strain>
    </source>
</reference>
<keyword evidence="2" id="KW-0732">Signal</keyword>
<organism evidence="4 5">
    <name type="scientific">Alternaria arborescens</name>
    <dbReference type="NCBI Taxonomy" id="156630"/>
    <lineage>
        <taxon>Eukaryota</taxon>
        <taxon>Fungi</taxon>
        <taxon>Dikarya</taxon>
        <taxon>Ascomycota</taxon>
        <taxon>Pezizomycotina</taxon>
        <taxon>Dothideomycetes</taxon>
        <taxon>Pleosporomycetidae</taxon>
        <taxon>Pleosporales</taxon>
        <taxon>Pleosporineae</taxon>
        <taxon>Pleosporaceae</taxon>
        <taxon>Alternaria</taxon>
        <taxon>Alternaria sect. Alternaria</taxon>
    </lineage>
</organism>
<feature type="domain" description="Glucose-methanol-choline oxidoreductase N-terminal" evidence="3">
    <location>
        <begin position="363"/>
        <end position="377"/>
    </location>
</feature>
<evidence type="ECO:0000313" key="4">
    <source>
        <dbReference type="EMBL" id="RYO73170.1"/>
    </source>
</evidence>